<dbReference type="AlphaFoldDB" id="A0A6J1Q7D9"/>
<dbReference type="OrthoDB" id="6514900at2759"/>
<sequence length="140" mass="15527">MGHSLMATCVLVAALVLPRLIHGRPATNDGSVLSMLESRVSKPENFSEPKAISPLMVQENLSIPAKSRQRRLSDQRRAELEALVTLSKINSKRSLTTRRSGLLDPMIIGRRRRFAMDQAPTELVSIKAKYTGDPAYSRIS</sequence>
<protein>
    <submittedName>
        <fullName evidence="3">Uncharacterized protein LOC112458116</fullName>
    </submittedName>
</protein>
<reference evidence="3" key="1">
    <citation type="submission" date="2025-08" db="UniProtKB">
        <authorList>
            <consortium name="RefSeq"/>
        </authorList>
    </citation>
    <scope>IDENTIFICATION</scope>
    <source>
        <tissue evidence="3">Whole body</tissue>
    </source>
</reference>
<evidence type="ECO:0000256" key="1">
    <source>
        <dbReference type="SAM" id="SignalP"/>
    </source>
</evidence>
<dbReference type="GeneID" id="112458116"/>
<evidence type="ECO:0000313" key="2">
    <source>
        <dbReference type="Proteomes" id="UP000504618"/>
    </source>
</evidence>
<dbReference type="RefSeq" id="XP_024877321.1">
    <property type="nucleotide sequence ID" value="XM_025021553.1"/>
</dbReference>
<feature type="signal peptide" evidence="1">
    <location>
        <begin position="1"/>
        <end position="23"/>
    </location>
</feature>
<proteinExistence type="predicted"/>
<keyword evidence="1" id="KW-0732">Signal</keyword>
<organism evidence="2 3">
    <name type="scientific">Temnothorax curvispinosus</name>
    <dbReference type="NCBI Taxonomy" id="300111"/>
    <lineage>
        <taxon>Eukaryota</taxon>
        <taxon>Metazoa</taxon>
        <taxon>Ecdysozoa</taxon>
        <taxon>Arthropoda</taxon>
        <taxon>Hexapoda</taxon>
        <taxon>Insecta</taxon>
        <taxon>Pterygota</taxon>
        <taxon>Neoptera</taxon>
        <taxon>Endopterygota</taxon>
        <taxon>Hymenoptera</taxon>
        <taxon>Apocrita</taxon>
        <taxon>Aculeata</taxon>
        <taxon>Formicoidea</taxon>
        <taxon>Formicidae</taxon>
        <taxon>Myrmicinae</taxon>
        <taxon>Temnothorax</taxon>
    </lineage>
</organism>
<accession>A0A6J1Q7D9</accession>
<feature type="chain" id="PRO_5026688080" evidence="1">
    <location>
        <begin position="24"/>
        <end position="140"/>
    </location>
</feature>
<name>A0A6J1Q7D9_9HYME</name>
<keyword evidence="2" id="KW-1185">Reference proteome</keyword>
<gene>
    <name evidence="3" type="primary">LOC112458116</name>
</gene>
<evidence type="ECO:0000313" key="3">
    <source>
        <dbReference type="RefSeq" id="XP_024877321.1"/>
    </source>
</evidence>
<dbReference type="Proteomes" id="UP000504618">
    <property type="component" value="Unplaced"/>
</dbReference>